<evidence type="ECO:0000256" key="15">
    <source>
        <dbReference type="SAM" id="MobiDB-lite"/>
    </source>
</evidence>
<protein>
    <recommendedName>
        <fullName evidence="12 13">UvrABC system protein B</fullName>
        <shortName evidence="13">Protein UvrB</shortName>
    </recommendedName>
    <alternativeName>
        <fullName evidence="13">Excinuclease ABC subunit B</fullName>
    </alternativeName>
</protein>
<dbReference type="Gene3D" id="4.10.860.10">
    <property type="entry name" value="UVR domain"/>
    <property type="match status" value="1"/>
</dbReference>
<feature type="domain" description="Helicase ATP-binding" evidence="17">
    <location>
        <begin position="45"/>
        <end position="193"/>
    </location>
</feature>
<dbReference type="InterPro" id="IPR041471">
    <property type="entry name" value="UvrB_inter"/>
</dbReference>
<proteinExistence type="inferred from homology"/>
<keyword evidence="5 13" id="KW-0227">DNA damage</keyword>
<dbReference type="SMART" id="SM00490">
    <property type="entry name" value="HELICc"/>
    <property type="match status" value="1"/>
</dbReference>
<comment type="similarity">
    <text evidence="2 13 14">Belongs to the UvrB family.</text>
</comment>
<evidence type="ECO:0000256" key="14">
    <source>
        <dbReference type="RuleBase" id="RU003587"/>
    </source>
</evidence>
<feature type="domain" description="UVR" evidence="16">
    <location>
        <begin position="688"/>
        <end position="723"/>
    </location>
</feature>
<evidence type="ECO:0000256" key="11">
    <source>
        <dbReference type="ARBA" id="ARBA00026033"/>
    </source>
</evidence>
<organism evidence="19 20">
    <name type="scientific">Prosthecobacter debontii</name>
    <dbReference type="NCBI Taxonomy" id="48467"/>
    <lineage>
        <taxon>Bacteria</taxon>
        <taxon>Pseudomonadati</taxon>
        <taxon>Verrucomicrobiota</taxon>
        <taxon>Verrucomicrobiia</taxon>
        <taxon>Verrucomicrobiales</taxon>
        <taxon>Verrucomicrobiaceae</taxon>
        <taxon>Prosthecobacter</taxon>
    </lineage>
</organism>
<evidence type="ECO:0000259" key="18">
    <source>
        <dbReference type="PROSITE" id="PS51194"/>
    </source>
</evidence>
<gene>
    <name evidence="13" type="primary">uvrB</name>
    <name evidence="19" type="ORF">SAMN02745166_05144</name>
</gene>
<dbReference type="Pfam" id="PF00271">
    <property type="entry name" value="Helicase_C"/>
    <property type="match status" value="1"/>
</dbReference>
<sequence>MGQDRSRSVCFDPSQVFVSVSSTFQLNPELQPRGDQAQAIAKLVKSLREGNRHQTLLGVTGSGKTFTMANIIAEMGKPALVFSHNKTLAAQLYSEFKNFFPNNSVEYFVSYFDYYQPEAYIPRTDTYIEKDSSINDEIERLRLSTMGALLTRKDVVVIASVSCIYGLGSPEDYEGMMVPVHVSQQMTRDVFLTRLVDMLYERNDIQLKRGAFRARGDVVEIVPAYLDSEAIRVEFFGDEIDRISVVDVLTGTVTSKLQSYTIFPAKQFVTPGDKLRKAVVKIREEMEERVAWFEKEGKLLEAQRLKMRTEHDIEMMLEMGFCQGIENYSRHLTGRAPGATPGTLLDFFPDDFLCLVDESHVTIPQIGGMYEGDRSRKTVLVEHGFRLPSALDNRPLKFNEFMKATSQLVYVSATPARFEIENSVVGNTDYIPHKRERIGEEETKPAALPGVAVRVSGSSQSVEKFDVITKGKPLVVEQIIRPTGLLDPTITIKPLKGQIDETIELCRQRIEKGERVLVTTLTKRTAEDLTDYLRNLDLKVRYLHSDIDAIERVEILRSLRKGDCDVLVGINLLREGLDLPEVSLVCILDADKEGFLRSETSLIQTAGRAARHVGGEVVLFADLETQSIRALLSISSYRRQMQMEHNEKHGITPQTVKRAVQESLQIVGKGREVEENVVREGGGDYAVTEVIRELEGEMAEAATKLEFERAALLRDQIRELKKQAGLNADDGGVLPKPKKVTYGKPKRGAGKKGK</sequence>
<dbReference type="PANTHER" id="PTHR24029">
    <property type="entry name" value="UVRABC SYSTEM PROTEIN B"/>
    <property type="match status" value="1"/>
</dbReference>
<accession>A0A1T4Z6A9</accession>
<evidence type="ECO:0000256" key="4">
    <source>
        <dbReference type="ARBA" id="ARBA00022741"/>
    </source>
</evidence>
<evidence type="ECO:0000313" key="20">
    <source>
        <dbReference type="Proteomes" id="UP000190774"/>
    </source>
</evidence>
<feature type="compositionally biased region" description="Basic residues" evidence="15">
    <location>
        <begin position="736"/>
        <end position="754"/>
    </location>
</feature>
<evidence type="ECO:0000256" key="13">
    <source>
        <dbReference type="HAMAP-Rule" id="MF_00204"/>
    </source>
</evidence>
<dbReference type="InterPro" id="IPR036876">
    <property type="entry name" value="UVR_dom_sf"/>
</dbReference>
<keyword evidence="10 13" id="KW-0742">SOS response</keyword>
<dbReference type="GO" id="GO:0009381">
    <property type="term" value="F:excinuclease ABC activity"/>
    <property type="evidence" value="ECO:0007669"/>
    <property type="project" value="UniProtKB-UniRule"/>
</dbReference>
<comment type="domain">
    <text evidence="13">The beta-hairpin motif is involved in DNA binding.</text>
</comment>
<keyword evidence="8 13" id="KW-0267">Excision nuclease</keyword>
<dbReference type="AlphaFoldDB" id="A0A1T4Z6A9"/>
<feature type="region of interest" description="Disordered" evidence="15">
    <location>
        <begin position="724"/>
        <end position="754"/>
    </location>
</feature>
<dbReference type="InterPro" id="IPR024759">
    <property type="entry name" value="UvrB_YAD/RRR_dom"/>
</dbReference>
<dbReference type="Pfam" id="PF02151">
    <property type="entry name" value="UVR"/>
    <property type="match status" value="1"/>
</dbReference>
<dbReference type="Pfam" id="PF17757">
    <property type="entry name" value="UvrB_inter"/>
    <property type="match status" value="1"/>
</dbReference>
<evidence type="ECO:0000256" key="8">
    <source>
        <dbReference type="ARBA" id="ARBA00022881"/>
    </source>
</evidence>
<comment type="subunit">
    <text evidence="11 13 14">Forms a heterotetramer with UvrA during the search for lesions. Interacts with UvrC in an incision complex.</text>
</comment>
<dbReference type="GO" id="GO:0009432">
    <property type="term" value="P:SOS response"/>
    <property type="evidence" value="ECO:0007669"/>
    <property type="project" value="UniProtKB-UniRule"/>
</dbReference>
<dbReference type="InterPro" id="IPR006935">
    <property type="entry name" value="Helicase/UvrB_N"/>
</dbReference>
<dbReference type="InterPro" id="IPR001650">
    <property type="entry name" value="Helicase_C-like"/>
</dbReference>
<dbReference type="GO" id="GO:0005737">
    <property type="term" value="C:cytoplasm"/>
    <property type="evidence" value="ECO:0007669"/>
    <property type="project" value="UniProtKB-SubCell"/>
</dbReference>
<dbReference type="PANTHER" id="PTHR24029:SF0">
    <property type="entry name" value="UVRABC SYSTEM PROTEIN B"/>
    <property type="match status" value="1"/>
</dbReference>
<evidence type="ECO:0000256" key="10">
    <source>
        <dbReference type="ARBA" id="ARBA00023236"/>
    </source>
</evidence>
<dbReference type="SMART" id="SM00487">
    <property type="entry name" value="DEXDc"/>
    <property type="match status" value="1"/>
</dbReference>
<dbReference type="SUPFAM" id="SSF52540">
    <property type="entry name" value="P-loop containing nucleoside triphosphate hydrolases"/>
    <property type="match status" value="2"/>
</dbReference>
<dbReference type="GO" id="GO:0006289">
    <property type="term" value="P:nucleotide-excision repair"/>
    <property type="evidence" value="ECO:0007669"/>
    <property type="project" value="UniProtKB-UniRule"/>
</dbReference>
<dbReference type="EMBL" id="FUYE01000040">
    <property type="protein sequence ID" value="SKB09413.1"/>
    <property type="molecule type" value="Genomic_DNA"/>
</dbReference>
<dbReference type="Proteomes" id="UP000190774">
    <property type="component" value="Unassembled WGS sequence"/>
</dbReference>
<evidence type="ECO:0000256" key="3">
    <source>
        <dbReference type="ARBA" id="ARBA00022490"/>
    </source>
</evidence>
<dbReference type="PROSITE" id="PS50151">
    <property type="entry name" value="UVR"/>
    <property type="match status" value="1"/>
</dbReference>
<evidence type="ECO:0000313" key="19">
    <source>
        <dbReference type="EMBL" id="SKB09413.1"/>
    </source>
</evidence>
<evidence type="ECO:0000256" key="2">
    <source>
        <dbReference type="ARBA" id="ARBA00008533"/>
    </source>
</evidence>
<dbReference type="Pfam" id="PF04851">
    <property type="entry name" value="ResIII"/>
    <property type="match status" value="1"/>
</dbReference>
<reference evidence="20" key="1">
    <citation type="submission" date="2017-02" db="EMBL/GenBank/DDBJ databases">
        <authorList>
            <person name="Varghese N."/>
            <person name="Submissions S."/>
        </authorList>
    </citation>
    <scope>NUCLEOTIDE SEQUENCE [LARGE SCALE GENOMIC DNA]</scope>
    <source>
        <strain evidence="20">ATCC 700200</strain>
    </source>
</reference>
<evidence type="ECO:0000256" key="5">
    <source>
        <dbReference type="ARBA" id="ARBA00022763"/>
    </source>
</evidence>
<keyword evidence="6 13" id="KW-0228">DNA excision</keyword>
<dbReference type="HAMAP" id="MF_00204">
    <property type="entry name" value="UvrB"/>
    <property type="match status" value="1"/>
</dbReference>
<dbReference type="PROSITE" id="PS51194">
    <property type="entry name" value="HELICASE_CTER"/>
    <property type="match status" value="1"/>
</dbReference>
<comment type="function">
    <text evidence="13">The UvrABC repair system catalyzes the recognition and processing of DNA lesions. A damage recognition complex composed of 2 UvrA and 2 UvrB subunits scans DNA for abnormalities. Upon binding of the UvrA(2)B(2) complex to a putative damaged site, the DNA wraps around one UvrB monomer. DNA wrap is dependent on ATP binding by UvrB and probably causes local melting of the DNA helix, facilitating insertion of UvrB beta-hairpin between the DNA strands. Then UvrB probes one DNA strand for the presence of a lesion. If a lesion is found the UvrA subunits dissociate and the UvrB-DNA preincision complex is formed. This complex is subsequently bound by UvrC and the second UvrB is released. If no lesion is found, the DNA wraps around the other UvrB subunit that will check the other stand for damage.</text>
</comment>
<dbReference type="GO" id="GO:0016887">
    <property type="term" value="F:ATP hydrolysis activity"/>
    <property type="evidence" value="ECO:0007669"/>
    <property type="project" value="InterPro"/>
</dbReference>
<evidence type="ECO:0000256" key="1">
    <source>
        <dbReference type="ARBA" id="ARBA00004496"/>
    </source>
</evidence>
<dbReference type="InterPro" id="IPR001943">
    <property type="entry name" value="UVR_dom"/>
</dbReference>
<evidence type="ECO:0000259" key="17">
    <source>
        <dbReference type="PROSITE" id="PS51192"/>
    </source>
</evidence>
<evidence type="ECO:0000256" key="6">
    <source>
        <dbReference type="ARBA" id="ARBA00022769"/>
    </source>
</evidence>
<keyword evidence="9 13" id="KW-0234">DNA repair</keyword>
<dbReference type="Gene3D" id="3.40.50.300">
    <property type="entry name" value="P-loop containing nucleotide triphosphate hydrolases"/>
    <property type="match status" value="3"/>
</dbReference>
<keyword evidence="4 13" id="KW-0547">Nucleotide-binding</keyword>
<dbReference type="InterPro" id="IPR027417">
    <property type="entry name" value="P-loop_NTPase"/>
</dbReference>
<dbReference type="InterPro" id="IPR014001">
    <property type="entry name" value="Helicase_ATP-bd"/>
</dbReference>
<dbReference type="GO" id="GO:0003677">
    <property type="term" value="F:DNA binding"/>
    <property type="evidence" value="ECO:0007669"/>
    <property type="project" value="UniProtKB-UniRule"/>
</dbReference>
<evidence type="ECO:0000256" key="12">
    <source>
        <dbReference type="ARBA" id="ARBA00029504"/>
    </source>
</evidence>
<evidence type="ECO:0000256" key="9">
    <source>
        <dbReference type="ARBA" id="ARBA00023204"/>
    </source>
</evidence>
<evidence type="ECO:0000256" key="7">
    <source>
        <dbReference type="ARBA" id="ARBA00022840"/>
    </source>
</evidence>
<dbReference type="InterPro" id="IPR004807">
    <property type="entry name" value="UvrB"/>
</dbReference>
<feature type="binding site" evidence="13">
    <location>
        <begin position="58"/>
        <end position="65"/>
    </location>
    <ligand>
        <name>ATP</name>
        <dbReference type="ChEBI" id="CHEBI:30616"/>
    </ligand>
</feature>
<feature type="domain" description="Helicase C-terminal" evidence="18">
    <location>
        <begin position="498"/>
        <end position="664"/>
    </location>
</feature>
<feature type="short sequence motif" description="Beta-hairpin" evidence="13">
    <location>
        <begin position="111"/>
        <end position="134"/>
    </location>
</feature>
<dbReference type="CDD" id="cd17916">
    <property type="entry name" value="DEXHc_UvrB"/>
    <property type="match status" value="1"/>
</dbReference>
<evidence type="ECO:0000259" key="16">
    <source>
        <dbReference type="PROSITE" id="PS50151"/>
    </source>
</evidence>
<name>A0A1T4Z6A9_9BACT</name>
<keyword evidence="7 13" id="KW-0067">ATP-binding</keyword>
<dbReference type="Pfam" id="PF12344">
    <property type="entry name" value="UvrB"/>
    <property type="match status" value="1"/>
</dbReference>
<dbReference type="GO" id="GO:0009380">
    <property type="term" value="C:excinuclease repair complex"/>
    <property type="evidence" value="ECO:0007669"/>
    <property type="project" value="InterPro"/>
</dbReference>
<dbReference type="OrthoDB" id="9806651at2"/>
<dbReference type="GO" id="GO:0005524">
    <property type="term" value="F:ATP binding"/>
    <property type="evidence" value="ECO:0007669"/>
    <property type="project" value="UniProtKB-UniRule"/>
</dbReference>
<keyword evidence="3 13" id="KW-0963">Cytoplasm</keyword>
<comment type="subcellular location">
    <subcellularLocation>
        <location evidence="1 13 14">Cytoplasm</location>
    </subcellularLocation>
</comment>
<keyword evidence="20" id="KW-1185">Reference proteome</keyword>
<dbReference type="SUPFAM" id="SSF46600">
    <property type="entry name" value="C-terminal UvrC-binding domain of UvrB"/>
    <property type="match status" value="1"/>
</dbReference>
<dbReference type="CDD" id="cd18790">
    <property type="entry name" value="SF2_C_UvrB"/>
    <property type="match status" value="1"/>
</dbReference>
<dbReference type="STRING" id="48467.SAMN02745166_05144"/>
<dbReference type="PROSITE" id="PS51192">
    <property type="entry name" value="HELICASE_ATP_BIND_1"/>
    <property type="match status" value="1"/>
</dbReference>